<name>A0A9P5YMG2_9AGAR</name>
<keyword evidence="3" id="KW-1185">Reference proteome</keyword>
<dbReference type="InterPro" id="IPR010730">
    <property type="entry name" value="HET"/>
</dbReference>
<accession>A0A9P5YMG2</accession>
<dbReference type="PANTHER" id="PTHR10622">
    <property type="entry name" value="HET DOMAIN-CONTAINING PROTEIN"/>
    <property type="match status" value="1"/>
</dbReference>
<dbReference type="EMBL" id="MU155591">
    <property type="protein sequence ID" value="KAF9472009.1"/>
    <property type="molecule type" value="Genomic_DNA"/>
</dbReference>
<dbReference type="Proteomes" id="UP000807469">
    <property type="component" value="Unassembled WGS sequence"/>
</dbReference>
<organism evidence="2 3">
    <name type="scientific">Pholiota conissans</name>
    <dbReference type="NCBI Taxonomy" id="109636"/>
    <lineage>
        <taxon>Eukaryota</taxon>
        <taxon>Fungi</taxon>
        <taxon>Dikarya</taxon>
        <taxon>Basidiomycota</taxon>
        <taxon>Agaricomycotina</taxon>
        <taxon>Agaricomycetes</taxon>
        <taxon>Agaricomycetidae</taxon>
        <taxon>Agaricales</taxon>
        <taxon>Agaricineae</taxon>
        <taxon>Strophariaceae</taxon>
        <taxon>Pholiota</taxon>
    </lineage>
</organism>
<sequence length="643" mass="72480">MIYRIFGCRKVHRAEKILRQSDSTISSGEGKCDVPSAQTLLAALRNLIVPLVQTVIPDINDTTEGPEAELLLVALQNYVASIIGCPNQHNNHVPGTLTRIVPLEVLDASDTPSKKKLISDNTEVEKLPDVEITKTSLISSHNAIHGQDGELRIILSDLQERVFNRLPIRLLSFEKSEESKYLKISLISRTQIYSMVAKKLAAKYIQMLWDDEGRLSLVYDVTEYAILSHTWLRSDPGEITYEDWRNGTFNVVHPGYRKLAHFSRSALEDHNTTLGWMDTVCIDKSSSSELDESIRSMYKWYRSASICITYLAESVSIADMANDPWFTRGWTLQELLAPRTVKFYDRNWNALTTSDNDKTHDGVLEQIKVATSITREELLKDILSGLPISRRMQWAANRHVTRGEDTAYSLMGIFSISMSIAYGEGADVAFARLVKEIINTTKYRVLDVFNWGGTFPTKFSLLLPSSPQAYLQRNANLKELPERPMEPLMLTALGLRVPVLIFPTTLTDTPGEAYTPKGNFFSAGSSHHAEGVKLPLITIKKVSLILDVNAFNSSIPRDQRRYAFVVLNCTGDEHIINVPVQCFAIAIGYFNTDAFITPLTRRQKVFSDKPIVFQIRNNLTTGPYSMRPSELGRHGIQYLSMYC</sequence>
<protein>
    <recommendedName>
        <fullName evidence="1">Heterokaryon incompatibility domain-containing protein</fullName>
    </recommendedName>
</protein>
<proteinExistence type="predicted"/>
<comment type="caution">
    <text evidence="2">The sequence shown here is derived from an EMBL/GenBank/DDBJ whole genome shotgun (WGS) entry which is preliminary data.</text>
</comment>
<evidence type="ECO:0000259" key="1">
    <source>
        <dbReference type="Pfam" id="PF06985"/>
    </source>
</evidence>
<evidence type="ECO:0000313" key="3">
    <source>
        <dbReference type="Proteomes" id="UP000807469"/>
    </source>
</evidence>
<dbReference type="Pfam" id="PF06985">
    <property type="entry name" value="HET"/>
    <property type="match status" value="1"/>
</dbReference>
<dbReference type="AlphaFoldDB" id="A0A9P5YMG2"/>
<gene>
    <name evidence="2" type="ORF">BDN70DRAFT_998376</name>
</gene>
<reference evidence="2" key="1">
    <citation type="submission" date="2020-11" db="EMBL/GenBank/DDBJ databases">
        <authorList>
            <consortium name="DOE Joint Genome Institute"/>
            <person name="Ahrendt S."/>
            <person name="Riley R."/>
            <person name="Andreopoulos W."/>
            <person name="Labutti K."/>
            <person name="Pangilinan J."/>
            <person name="Ruiz-Duenas F.J."/>
            <person name="Barrasa J.M."/>
            <person name="Sanchez-Garcia M."/>
            <person name="Camarero S."/>
            <person name="Miyauchi S."/>
            <person name="Serrano A."/>
            <person name="Linde D."/>
            <person name="Babiker R."/>
            <person name="Drula E."/>
            <person name="Ayuso-Fernandez I."/>
            <person name="Pacheco R."/>
            <person name="Padilla G."/>
            <person name="Ferreira P."/>
            <person name="Barriuso J."/>
            <person name="Kellner H."/>
            <person name="Castanera R."/>
            <person name="Alfaro M."/>
            <person name="Ramirez L."/>
            <person name="Pisabarro A.G."/>
            <person name="Kuo A."/>
            <person name="Tritt A."/>
            <person name="Lipzen A."/>
            <person name="He G."/>
            <person name="Yan M."/>
            <person name="Ng V."/>
            <person name="Cullen D."/>
            <person name="Martin F."/>
            <person name="Rosso M.-N."/>
            <person name="Henrissat B."/>
            <person name="Hibbett D."/>
            <person name="Martinez A.T."/>
            <person name="Grigoriev I.V."/>
        </authorList>
    </citation>
    <scope>NUCLEOTIDE SEQUENCE</scope>
    <source>
        <strain evidence="2">CIRM-BRFM 674</strain>
    </source>
</reference>
<dbReference type="PANTHER" id="PTHR10622:SF10">
    <property type="entry name" value="HET DOMAIN-CONTAINING PROTEIN"/>
    <property type="match status" value="1"/>
</dbReference>
<evidence type="ECO:0000313" key="2">
    <source>
        <dbReference type="EMBL" id="KAF9472009.1"/>
    </source>
</evidence>
<feature type="domain" description="Heterokaryon incompatibility" evidence="1">
    <location>
        <begin position="224"/>
        <end position="314"/>
    </location>
</feature>